<evidence type="ECO:0000313" key="1">
    <source>
        <dbReference type="EMBL" id="KAF7506193.1"/>
    </source>
</evidence>
<dbReference type="EMBL" id="JAACFV010000092">
    <property type="protein sequence ID" value="KAF7506193.1"/>
    <property type="molecule type" value="Genomic_DNA"/>
</dbReference>
<protein>
    <submittedName>
        <fullName evidence="1">Uncharacterized protein</fullName>
    </submittedName>
</protein>
<dbReference type="Proteomes" id="UP000606974">
    <property type="component" value="Unassembled WGS sequence"/>
</dbReference>
<proteinExistence type="predicted"/>
<comment type="caution">
    <text evidence="1">The sequence shown here is derived from an EMBL/GenBank/DDBJ whole genome shotgun (WGS) entry which is preliminary data.</text>
</comment>
<dbReference type="AlphaFoldDB" id="A0A8H7ABP8"/>
<evidence type="ECO:0000313" key="2">
    <source>
        <dbReference type="Proteomes" id="UP000606974"/>
    </source>
</evidence>
<organism evidence="1 2">
    <name type="scientific">Endocarpon pusillum</name>
    <dbReference type="NCBI Taxonomy" id="364733"/>
    <lineage>
        <taxon>Eukaryota</taxon>
        <taxon>Fungi</taxon>
        <taxon>Dikarya</taxon>
        <taxon>Ascomycota</taxon>
        <taxon>Pezizomycotina</taxon>
        <taxon>Eurotiomycetes</taxon>
        <taxon>Chaetothyriomycetidae</taxon>
        <taxon>Verrucariales</taxon>
        <taxon>Verrucariaceae</taxon>
        <taxon>Endocarpon</taxon>
    </lineage>
</organism>
<sequence length="116" mass="12778">MAAPTVTPTNALPEKENAASAVGYVSKPIDNTLLRRTVARLAIKCLTWRPRIDTVTFWTSGICYEQTKDLRGSIAFYLSKEKSSGEENLATLDSVLGMFFNGPSSRCRLQVVASIY</sequence>
<reference evidence="1" key="1">
    <citation type="submission" date="2020-02" db="EMBL/GenBank/DDBJ databases">
        <authorList>
            <person name="Palmer J.M."/>
        </authorList>
    </citation>
    <scope>NUCLEOTIDE SEQUENCE</scope>
    <source>
        <strain evidence="1">EPUS1.4</strain>
        <tissue evidence="1">Thallus</tissue>
    </source>
</reference>
<accession>A0A8H7ABP8</accession>
<keyword evidence="2" id="KW-1185">Reference proteome</keyword>
<gene>
    <name evidence="1" type="ORF">GJ744_012173</name>
</gene>
<name>A0A8H7ABP8_9EURO</name>